<evidence type="ECO:0000256" key="1">
    <source>
        <dbReference type="SAM" id="MobiDB-lite"/>
    </source>
</evidence>
<gene>
    <name evidence="2" type="ORF">WJX73_004972</name>
</gene>
<dbReference type="EMBL" id="JALJOQ010000004">
    <property type="protein sequence ID" value="KAK9813527.1"/>
    <property type="molecule type" value="Genomic_DNA"/>
</dbReference>
<feature type="region of interest" description="Disordered" evidence="1">
    <location>
        <begin position="1"/>
        <end position="83"/>
    </location>
</feature>
<organism evidence="2 3">
    <name type="scientific">Symbiochloris irregularis</name>
    <dbReference type="NCBI Taxonomy" id="706552"/>
    <lineage>
        <taxon>Eukaryota</taxon>
        <taxon>Viridiplantae</taxon>
        <taxon>Chlorophyta</taxon>
        <taxon>core chlorophytes</taxon>
        <taxon>Trebouxiophyceae</taxon>
        <taxon>Trebouxiales</taxon>
        <taxon>Trebouxiaceae</taxon>
        <taxon>Symbiochloris</taxon>
    </lineage>
</organism>
<name>A0AAW1PXK7_9CHLO</name>
<dbReference type="Proteomes" id="UP001465755">
    <property type="component" value="Unassembled WGS sequence"/>
</dbReference>
<evidence type="ECO:0000313" key="2">
    <source>
        <dbReference type="EMBL" id="KAK9813527.1"/>
    </source>
</evidence>
<protein>
    <submittedName>
        <fullName evidence="2">Uncharacterized protein</fullName>
    </submittedName>
</protein>
<reference evidence="2 3" key="1">
    <citation type="journal article" date="2024" name="Nat. Commun.">
        <title>Phylogenomics reveals the evolutionary origins of lichenization in chlorophyte algae.</title>
        <authorList>
            <person name="Puginier C."/>
            <person name="Libourel C."/>
            <person name="Otte J."/>
            <person name="Skaloud P."/>
            <person name="Haon M."/>
            <person name="Grisel S."/>
            <person name="Petersen M."/>
            <person name="Berrin J.G."/>
            <person name="Delaux P.M."/>
            <person name="Dal Grande F."/>
            <person name="Keller J."/>
        </authorList>
    </citation>
    <scope>NUCLEOTIDE SEQUENCE [LARGE SCALE GENOMIC DNA]</scope>
    <source>
        <strain evidence="2 3">SAG 2036</strain>
    </source>
</reference>
<keyword evidence="3" id="KW-1185">Reference proteome</keyword>
<sequence>MSVDVKLPVPLDFPKPSQESSLQTERRLATSDLRLSSPRQAVLSGHGAKRRRDPQETQAEDSSATTRSATKRPRKEVNAKVPMSREAALRQIADPASCFWSPTVFGDPR</sequence>
<proteinExistence type="predicted"/>
<dbReference type="AlphaFoldDB" id="A0AAW1PXK7"/>
<evidence type="ECO:0000313" key="3">
    <source>
        <dbReference type="Proteomes" id="UP001465755"/>
    </source>
</evidence>
<comment type="caution">
    <text evidence="2">The sequence shown here is derived from an EMBL/GenBank/DDBJ whole genome shotgun (WGS) entry which is preliminary data.</text>
</comment>
<feature type="compositionally biased region" description="Polar residues" evidence="1">
    <location>
        <begin position="56"/>
        <end position="68"/>
    </location>
</feature>
<accession>A0AAW1PXK7</accession>